<keyword evidence="2" id="KW-0805">Transcription regulation</keyword>
<proteinExistence type="predicted"/>
<name>A0AB40B2Q4_DIOCR</name>
<evidence type="ECO:0000313" key="8">
    <source>
        <dbReference type="RefSeq" id="XP_039121362.1"/>
    </source>
</evidence>
<keyword evidence="4" id="KW-0804">Transcription</keyword>
<reference evidence="8" key="1">
    <citation type="submission" date="2025-08" db="UniProtKB">
        <authorList>
            <consortium name="RefSeq"/>
        </authorList>
    </citation>
    <scope>IDENTIFICATION</scope>
</reference>
<dbReference type="GO" id="GO:0043565">
    <property type="term" value="F:sequence-specific DNA binding"/>
    <property type="evidence" value="ECO:0007669"/>
    <property type="project" value="InterPro"/>
</dbReference>
<dbReference type="GO" id="GO:0005634">
    <property type="term" value="C:nucleus"/>
    <property type="evidence" value="ECO:0007669"/>
    <property type="project" value="UniProtKB-SubCell"/>
</dbReference>
<accession>A0AB40B2Q4</accession>
<dbReference type="GO" id="GO:0003700">
    <property type="term" value="F:DNA-binding transcription factor activity"/>
    <property type="evidence" value="ECO:0007669"/>
    <property type="project" value="InterPro"/>
</dbReference>
<comment type="subcellular location">
    <subcellularLocation>
        <location evidence="1">Nucleus</location>
    </subcellularLocation>
</comment>
<dbReference type="Gene3D" id="2.20.25.80">
    <property type="entry name" value="WRKY domain"/>
    <property type="match status" value="1"/>
</dbReference>
<dbReference type="Proteomes" id="UP001515500">
    <property type="component" value="Chromosome 4"/>
</dbReference>
<dbReference type="FunFam" id="2.20.25.80:FF:000003">
    <property type="entry name" value="WRKY transcription factor 57"/>
    <property type="match status" value="1"/>
</dbReference>
<evidence type="ECO:0000256" key="4">
    <source>
        <dbReference type="ARBA" id="ARBA00023163"/>
    </source>
</evidence>
<dbReference type="InterPro" id="IPR044810">
    <property type="entry name" value="WRKY_plant"/>
</dbReference>
<dbReference type="RefSeq" id="XP_039121362.1">
    <property type="nucleotide sequence ID" value="XM_039265428.1"/>
</dbReference>
<dbReference type="AlphaFoldDB" id="A0AB40B2Q4"/>
<dbReference type="PANTHER" id="PTHR31221">
    <property type="entry name" value="WRKY TRANSCRIPTION FACTOR PROTEIN 1-RELATED"/>
    <property type="match status" value="1"/>
</dbReference>
<gene>
    <name evidence="8" type="primary">LOC120258081</name>
</gene>
<keyword evidence="5" id="KW-0539">Nucleus</keyword>
<organism evidence="7 8">
    <name type="scientific">Dioscorea cayennensis subsp. rotundata</name>
    <name type="common">White Guinea yam</name>
    <name type="synonym">Dioscorea rotundata</name>
    <dbReference type="NCBI Taxonomy" id="55577"/>
    <lineage>
        <taxon>Eukaryota</taxon>
        <taxon>Viridiplantae</taxon>
        <taxon>Streptophyta</taxon>
        <taxon>Embryophyta</taxon>
        <taxon>Tracheophyta</taxon>
        <taxon>Spermatophyta</taxon>
        <taxon>Magnoliopsida</taxon>
        <taxon>Liliopsida</taxon>
        <taxon>Dioscoreales</taxon>
        <taxon>Dioscoreaceae</taxon>
        <taxon>Dioscorea</taxon>
    </lineage>
</organism>
<evidence type="ECO:0000313" key="7">
    <source>
        <dbReference type="Proteomes" id="UP001515500"/>
    </source>
</evidence>
<evidence type="ECO:0000256" key="5">
    <source>
        <dbReference type="ARBA" id="ARBA00023242"/>
    </source>
</evidence>
<protein>
    <submittedName>
        <fullName evidence="8">Probable WRKY transcription factor 75 isoform X1</fullName>
    </submittedName>
</protein>
<evidence type="ECO:0000256" key="2">
    <source>
        <dbReference type="ARBA" id="ARBA00023015"/>
    </source>
</evidence>
<dbReference type="GeneID" id="120258081"/>
<evidence type="ECO:0000256" key="1">
    <source>
        <dbReference type="ARBA" id="ARBA00004123"/>
    </source>
</evidence>
<keyword evidence="7" id="KW-1185">Reference proteome</keyword>
<dbReference type="PROSITE" id="PS50811">
    <property type="entry name" value="WRKY"/>
    <property type="match status" value="1"/>
</dbReference>
<dbReference type="SUPFAM" id="SSF118290">
    <property type="entry name" value="WRKY DNA-binding domain"/>
    <property type="match status" value="1"/>
</dbReference>
<feature type="domain" description="WRKY" evidence="6">
    <location>
        <begin position="90"/>
        <end position="155"/>
    </location>
</feature>
<sequence>MFSISTDSDQQDDAQFEVDEYLSFNDEEEKEDTSLLPPERQQKHFTLQTHTDHHGCIKKDFWLYVCRRRDNFIKSASKDCLMKIAFKTKSDIEILDDGYKWRKYGKKFVKNSPHPRNYYQCSNEGCNVKKRVERHREDSSYVITAYEGVHYHHAPSNATVNQRRPVSLSLQDYSYSSNGSTLQTLDSAQI</sequence>
<dbReference type="InterPro" id="IPR036576">
    <property type="entry name" value="WRKY_dom_sf"/>
</dbReference>
<dbReference type="PANTHER" id="PTHR31221:SF283">
    <property type="entry name" value="WRKY DOMAIN-CONTAINING PROTEIN"/>
    <property type="match status" value="1"/>
</dbReference>
<evidence type="ECO:0000256" key="3">
    <source>
        <dbReference type="ARBA" id="ARBA00023125"/>
    </source>
</evidence>
<dbReference type="SMART" id="SM00774">
    <property type="entry name" value="WRKY"/>
    <property type="match status" value="1"/>
</dbReference>
<keyword evidence="3" id="KW-0238">DNA-binding</keyword>
<evidence type="ECO:0000259" key="6">
    <source>
        <dbReference type="PROSITE" id="PS50811"/>
    </source>
</evidence>
<dbReference type="InterPro" id="IPR003657">
    <property type="entry name" value="WRKY_dom"/>
</dbReference>
<dbReference type="Pfam" id="PF03106">
    <property type="entry name" value="WRKY"/>
    <property type="match status" value="1"/>
</dbReference>